<proteinExistence type="predicted"/>
<feature type="domain" description="HTH tetR-type" evidence="4">
    <location>
        <begin position="21"/>
        <end position="53"/>
    </location>
</feature>
<dbReference type="AlphaFoldDB" id="A0A939QJQ8"/>
<dbReference type="InterPro" id="IPR001647">
    <property type="entry name" value="HTH_TetR"/>
</dbReference>
<reference evidence="5" key="1">
    <citation type="submission" date="2021-03" db="EMBL/GenBank/DDBJ databases">
        <title>Leucobacter chromiisoli sp. nov., isolated from chromium-containing soil of chemical plant.</title>
        <authorList>
            <person name="Xu Z."/>
        </authorList>
    </citation>
    <scope>NUCLEOTIDE SEQUENCE</scope>
    <source>
        <strain evidence="5">K 70/01</strain>
    </source>
</reference>
<accession>A0A939QJQ8</accession>
<keyword evidence="1" id="KW-0805">Transcription regulation</keyword>
<protein>
    <submittedName>
        <fullName evidence="5">TetR family transcriptional regulator</fullName>
    </submittedName>
</protein>
<dbReference type="Gene3D" id="1.10.357.10">
    <property type="entry name" value="Tetracycline Repressor, domain 2"/>
    <property type="match status" value="1"/>
</dbReference>
<evidence type="ECO:0000256" key="3">
    <source>
        <dbReference type="ARBA" id="ARBA00023163"/>
    </source>
</evidence>
<keyword evidence="6" id="KW-1185">Reference proteome</keyword>
<dbReference type="Proteomes" id="UP000668403">
    <property type="component" value="Unassembled WGS sequence"/>
</dbReference>
<comment type="caution">
    <text evidence="5">The sequence shown here is derived from an EMBL/GenBank/DDBJ whole genome shotgun (WGS) entry which is preliminary data.</text>
</comment>
<evidence type="ECO:0000313" key="6">
    <source>
        <dbReference type="Proteomes" id="UP000668403"/>
    </source>
</evidence>
<keyword evidence="2" id="KW-0238">DNA-binding</keyword>
<sequence length="226" mass="24998">MPRTYSSPLREAEAARTRRRIVEAAGTLFARAGYNGTTMRDIAREAEVSVQSVRLAGAKASLLIAAFETAFTGNEWAQSLGERDEVRDFMSLPSTDEALSRYLDYIAEANRRSAALSRAMHSAAEIDRAAAAAVEDLWRRRWSDMRIAAEWTVARGLLVAETPEALETAAAELSLIVGPEAHLFFTDQVGWDHARYRWWLGSSLTALLGSWSERRSSQASTTVLSD</sequence>
<dbReference type="PANTHER" id="PTHR30055">
    <property type="entry name" value="HTH-TYPE TRANSCRIPTIONAL REGULATOR RUTR"/>
    <property type="match status" value="1"/>
</dbReference>
<evidence type="ECO:0000256" key="2">
    <source>
        <dbReference type="ARBA" id="ARBA00023125"/>
    </source>
</evidence>
<evidence type="ECO:0000256" key="1">
    <source>
        <dbReference type="ARBA" id="ARBA00023015"/>
    </source>
</evidence>
<dbReference type="RefSeq" id="WP_208237059.1">
    <property type="nucleotide sequence ID" value="NZ_BAAAQU010000001.1"/>
</dbReference>
<keyword evidence="3" id="KW-0804">Transcription</keyword>
<dbReference type="InterPro" id="IPR050109">
    <property type="entry name" value="HTH-type_TetR-like_transc_reg"/>
</dbReference>
<gene>
    <name evidence="5" type="ORF">J4H85_04110</name>
</gene>
<dbReference type="SUPFAM" id="SSF46689">
    <property type="entry name" value="Homeodomain-like"/>
    <property type="match status" value="1"/>
</dbReference>
<name>A0A939QJQ8_9MICO</name>
<dbReference type="InterPro" id="IPR009057">
    <property type="entry name" value="Homeodomain-like_sf"/>
</dbReference>
<dbReference type="Pfam" id="PF00440">
    <property type="entry name" value="TetR_N"/>
    <property type="match status" value="1"/>
</dbReference>
<dbReference type="GO" id="GO:0000976">
    <property type="term" value="F:transcription cis-regulatory region binding"/>
    <property type="evidence" value="ECO:0007669"/>
    <property type="project" value="TreeGrafter"/>
</dbReference>
<dbReference type="PANTHER" id="PTHR30055:SF234">
    <property type="entry name" value="HTH-TYPE TRANSCRIPTIONAL REGULATOR BETI"/>
    <property type="match status" value="1"/>
</dbReference>
<organism evidence="5 6">
    <name type="scientific">Leucobacter tardus</name>
    <dbReference type="NCBI Taxonomy" id="501483"/>
    <lineage>
        <taxon>Bacteria</taxon>
        <taxon>Bacillati</taxon>
        <taxon>Actinomycetota</taxon>
        <taxon>Actinomycetes</taxon>
        <taxon>Micrococcales</taxon>
        <taxon>Microbacteriaceae</taxon>
        <taxon>Leucobacter</taxon>
    </lineage>
</organism>
<evidence type="ECO:0000259" key="4">
    <source>
        <dbReference type="Pfam" id="PF00440"/>
    </source>
</evidence>
<evidence type="ECO:0000313" key="5">
    <source>
        <dbReference type="EMBL" id="MBO2989181.1"/>
    </source>
</evidence>
<dbReference type="EMBL" id="JAGFBF010000001">
    <property type="protein sequence ID" value="MBO2989181.1"/>
    <property type="molecule type" value="Genomic_DNA"/>
</dbReference>
<dbReference type="GO" id="GO:0003700">
    <property type="term" value="F:DNA-binding transcription factor activity"/>
    <property type="evidence" value="ECO:0007669"/>
    <property type="project" value="TreeGrafter"/>
</dbReference>